<keyword evidence="1" id="KW-0103">Bromodomain</keyword>
<name>A0ABD1RW27_9LAMI</name>
<organism evidence="2 3">
    <name type="scientific">Abeliophyllum distichum</name>
    <dbReference type="NCBI Taxonomy" id="126358"/>
    <lineage>
        <taxon>Eukaryota</taxon>
        <taxon>Viridiplantae</taxon>
        <taxon>Streptophyta</taxon>
        <taxon>Embryophyta</taxon>
        <taxon>Tracheophyta</taxon>
        <taxon>Spermatophyta</taxon>
        <taxon>Magnoliopsida</taxon>
        <taxon>eudicotyledons</taxon>
        <taxon>Gunneridae</taxon>
        <taxon>Pentapetalae</taxon>
        <taxon>asterids</taxon>
        <taxon>lamiids</taxon>
        <taxon>Lamiales</taxon>
        <taxon>Oleaceae</taxon>
        <taxon>Forsythieae</taxon>
        <taxon>Abeliophyllum</taxon>
    </lineage>
</organism>
<dbReference type="AlphaFoldDB" id="A0ABD1RW27"/>
<dbReference type="Gene3D" id="1.20.920.10">
    <property type="entry name" value="Bromodomain-like"/>
    <property type="match status" value="1"/>
</dbReference>
<accession>A0ABD1RW27</accession>
<sequence>MGAVDNTVKRSIKFKIPSKGIRDESEEKSREYMMNNECKDGVTVNRNKKSMSVSFSMLGNSNKCKPGVVFECQRKKKQRVDHSFKQHCANILRSLMEHPHGFAFNQPVDPVKLKIPDYF</sequence>
<evidence type="ECO:0000313" key="2">
    <source>
        <dbReference type="EMBL" id="KAL2491887.1"/>
    </source>
</evidence>
<dbReference type="SUPFAM" id="SSF47370">
    <property type="entry name" value="Bromodomain"/>
    <property type="match status" value="1"/>
</dbReference>
<gene>
    <name evidence="2" type="ORF">Adt_27515</name>
</gene>
<evidence type="ECO:0000313" key="3">
    <source>
        <dbReference type="Proteomes" id="UP001604336"/>
    </source>
</evidence>
<reference evidence="3" key="1">
    <citation type="submission" date="2024-07" db="EMBL/GenBank/DDBJ databases">
        <title>Two chromosome-level genome assemblies of Korean endemic species Abeliophyllum distichum and Forsythia ovata (Oleaceae).</title>
        <authorList>
            <person name="Jang H."/>
        </authorList>
    </citation>
    <scope>NUCLEOTIDE SEQUENCE [LARGE SCALE GENOMIC DNA]</scope>
</reference>
<comment type="caution">
    <text evidence="2">The sequence shown here is derived from an EMBL/GenBank/DDBJ whole genome shotgun (WGS) entry which is preliminary data.</text>
</comment>
<proteinExistence type="predicted"/>
<keyword evidence="3" id="KW-1185">Reference proteome</keyword>
<evidence type="ECO:0000256" key="1">
    <source>
        <dbReference type="ARBA" id="ARBA00023117"/>
    </source>
</evidence>
<dbReference type="Proteomes" id="UP001604336">
    <property type="component" value="Unassembled WGS sequence"/>
</dbReference>
<dbReference type="PANTHER" id="PTHR46136">
    <property type="entry name" value="TRANSCRIPTION FACTOR GTE8"/>
    <property type="match status" value="1"/>
</dbReference>
<dbReference type="PANTHER" id="PTHR46136:SF19">
    <property type="entry name" value="TRANSCRIPTION FACTOR GTE12"/>
    <property type="match status" value="1"/>
</dbReference>
<dbReference type="InterPro" id="IPR052442">
    <property type="entry name" value="Env_Response_Regulator"/>
</dbReference>
<dbReference type="EMBL" id="JBFOLK010000008">
    <property type="protein sequence ID" value="KAL2491887.1"/>
    <property type="molecule type" value="Genomic_DNA"/>
</dbReference>
<dbReference type="InterPro" id="IPR036427">
    <property type="entry name" value="Bromodomain-like_sf"/>
</dbReference>
<protein>
    <submittedName>
        <fullName evidence="2">Transcription factor GTE9-like</fullName>
    </submittedName>
</protein>